<evidence type="ECO:0000256" key="4">
    <source>
        <dbReference type="ARBA" id="ARBA00022984"/>
    </source>
</evidence>
<evidence type="ECO:0000313" key="18">
    <source>
        <dbReference type="EMBL" id="STY67078.1"/>
    </source>
</evidence>
<feature type="binding site" evidence="13">
    <location>
        <begin position="166"/>
        <end position="167"/>
    </location>
    <ligand>
        <name>UDP-N-acetyl-alpha-D-muramoyl-L-alanyl-D-glutamate</name>
        <dbReference type="ChEBI" id="CHEBI:83900"/>
    </ligand>
</feature>
<feature type="binding site" evidence="13">
    <location>
        <position position="396"/>
    </location>
    <ligand>
        <name>meso-2,6-diaminopimelate</name>
        <dbReference type="ChEBI" id="CHEBI:57791"/>
    </ligand>
</feature>
<keyword evidence="4 13" id="KW-0573">Peptidoglycan synthesis</keyword>
<evidence type="ECO:0000259" key="15">
    <source>
        <dbReference type="Pfam" id="PF01225"/>
    </source>
</evidence>
<keyword evidence="5 13" id="KW-0131">Cell cycle</keyword>
<comment type="subcellular location">
    <subcellularLocation>
        <location evidence="13 14">Cytoplasm</location>
    </subcellularLocation>
</comment>
<dbReference type="RefSeq" id="WP_006251638.1">
    <property type="nucleotide sequence ID" value="NZ_CP017484.1"/>
</dbReference>
<feature type="short sequence motif" description="Meso-diaminopimelate recognition motif" evidence="13">
    <location>
        <begin position="420"/>
        <end position="423"/>
    </location>
</feature>
<gene>
    <name evidence="13 18" type="primary">murE</name>
    <name evidence="18" type="ORF">NCTC9380_02417</name>
</gene>
<dbReference type="GO" id="GO:0008360">
    <property type="term" value="P:regulation of cell shape"/>
    <property type="evidence" value="ECO:0007669"/>
    <property type="project" value="UniProtKB-KW"/>
</dbReference>
<feature type="modified residue" description="N6-carboxylysine" evidence="13">
    <location>
        <position position="233"/>
    </location>
</feature>
<dbReference type="Proteomes" id="UP000254031">
    <property type="component" value="Unassembled WGS sequence"/>
</dbReference>
<feature type="binding site" evidence="13">
    <location>
        <position position="201"/>
    </location>
    <ligand>
        <name>UDP-N-acetyl-alpha-D-muramoyl-L-alanyl-D-glutamate</name>
        <dbReference type="ChEBI" id="CHEBI:83900"/>
    </ligand>
</feature>
<dbReference type="GO" id="GO:0008765">
    <property type="term" value="F:UDP-N-acetylmuramoylalanyl-D-glutamate-2,6-diaminopimelate ligase activity"/>
    <property type="evidence" value="ECO:0007669"/>
    <property type="project" value="UniProtKB-UniRule"/>
</dbReference>
<feature type="binding site" evidence="13">
    <location>
        <position position="26"/>
    </location>
    <ligand>
        <name>UDP-N-acetyl-alpha-D-muramoyl-L-alanyl-D-glutamate</name>
        <dbReference type="ChEBI" id="CHEBI:83900"/>
    </ligand>
</feature>
<comment type="PTM">
    <text evidence="13">Carboxylation is probably crucial for Mg(2+) binding and, consequently, for the gamma-phosphate positioning of ATP.</text>
</comment>
<feature type="domain" description="Mur ligase C-terminal" evidence="16">
    <location>
        <begin position="347"/>
        <end position="471"/>
    </location>
</feature>
<dbReference type="GO" id="GO:0000287">
    <property type="term" value="F:magnesium ion binding"/>
    <property type="evidence" value="ECO:0007669"/>
    <property type="project" value="UniProtKB-UniRule"/>
</dbReference>
<dbReference type="InterPro" id="IPR035911">
    <property type="entry name" value="MurE/MurF_N"/>
</dbReference>
<feature type="binding site" evidence="13">
    <location>
        <position position="469"/>
    </location>
    <ligand>
        <name>meso-2,6-diaminopimelate</name>
        <dbReference type="ChEBI" id="CHEBI:57791"/>
    </ligand>
</feature>
<dbReference type="Gene3D" id="3.90.190.20">
    <property type="entry name" value="Mur ligase, C-terminal domain"/>
    <property type="match status" value="1"/>
</dbReference>
<evidence type="ECO:0000256" key="7">
    <source>
        <dbReference type="ARBA" id="ARBA00050251"/>
    </source>
</evidence>
<feature type="binding site" evidence="13">
    <location>
        <position position="165"/>
    </location>
    <ligand>
        <name>UDP-N-acetyl-alpha-D-muramoyl-L-alanyl-D-glutamate</name>
        <dbReference type="ChEBI" id="CHEBI:83900"/>
    </ligand>
</feature>
<dbReference type="GO" id="GO:0009252">
    <property type="term" value="P:peptidoglycan biosynthetic process"/>
    <property type="evidence" value="ECO:0007669"/>
    <property type="project" value="UniProtKB-UniRule"/>
</dbReference>
<proteinExistence type="inferred from homology"/>
<evidence type="ECO:0000259" key="17">
    <source>
        <dbReference type="Pfam" id="PF08245"/>
    </source>
</evidence>
<name>A0A378NMD2_MANHA</name>
<accession>A0A378NMD2</accession>
<keyword evidence="13" id="KW-0963">Cytoplasm</keyword>
<evidence type="ECO:0000256" key="11">
    <source>
        <dbReference type="ARBA" id="ARBA00076158"/>
    </source>
</evidence>
<dbReference type="HAMAP" id="MF_00208">
    <property type="entry name" value="MurE"/>
    <property type="match status" value="1"/>
</dbReference>
<feature type="binding site" evidence="13">
    <location>
        <position position="473"/>
    </location>
    <ligand>
        <name>meso-2,6-diaminopimelate</name>
        <dbReference type="ChEBI" id="CHEBI:57791"/>
    </ligand>
</feature>
<feature type="domain" description="Mur ligase N-terminal catalytic" evidence="15">
    <location>
        <begin position="22"/>
        <end position="110"/>
    </location>
</feature>
<dbReference type="Pfam" id="PF08245">
    <property type="entry name" value="Mur_ligase_M"/>
    <property type="match status" value="1"/>
</dbReference>
<evidence type="ECO:0000256" key="5">
    <source>
        <dbReference type="ARBA" id="ARBA00023306"/>
    </source>
</evidence>
<comment type="caution">
    <text evidence="13">Lacks conserved residue(s) required for the propagation of feature annotation.</text>
</comment>
<dbReference type="InterPro" id="IPR036565">
    <property type="entry name" value="Mur-like_cat_sf"/>
</dbReference>
<reference evidence="18 19" key="1">
    <citation type="submission" date="2018-06" db="EMBL/GenBank/DDBJ databases">
        <authorList>
            <consortium name="Pathogen Informatics"/>
            <person name="Doyle S."/>
        </authorList>
    </citation>
    <scope>NUCLEOTIDE SEQUENCE [LARGE SCALE GENOMIC DNA]</scope>
    <source>
        <strain evidence="18 19">NCTC9380</strain>
    </source>
</reference>
<dbReference type="AlphaFoldDB" id="A0A378NMD2"/>
<dbReference type="GO" id="GO:0005524">
    <property type="term" value="F:ATP binding"/>
    <property type="evidence" value="ECO:0007669"/>
    <property type="project" value="UniProtKB-UniRule"/>
</dbReference>
<feature type="binding site" evidence="13">
    <location>
        <position position="28"/>
    </location>
    <ligand>
        <name>UDP-N-acetyl-alpha-D-muramoyl-L-alanyl-D-glutamate</name>
        <dbReference type="ChEBI" id="CHEBI:83900"/>
    </ligand>
</feature>
<feature type="binding site" evidence="13">
    <location>
        <begin position="43"/>
        <end position="45"/>
    </location>
    <ligand>
        <name>UDP-N-acetyl-alpha-D-muramoyl-L-alanyl-D-glutamate</name>
        <dbReference type="ChEBI" id="CHEBI:83900"/>
    </ligand>
</feature>
<comment type="pathway">
    <text evidence="13 14">Cell wall biogenesis; peptidoglycan biosynthesis.</text>
</comment>
<dbReference type="EC" id="6.3.2.13" evidence="8 13"/>
<comment type="cofactor">
    <cofactor evidence="13">
        <name>Mg(2+)</name>
        <dbReference type="ChEBI" id="CHEBI:18420"/>
    </cofactor>
</comment>
<evidence type="ECO:0000256" key="13">
    <source>
        <dbReference type="HAMAP-Rule" id="MF_00208"/>
    </source>
</evidence>
<keyword evidence="6 13" id="KW-0961">Cell wall biogenesis/degradation</keyword>
<keyword evidence="3 13" id="KW-0133">Cell shape</keyword>
<dbReference type="Pfam" id="PF02875">
    <property type="entry name" value="Mur_ligase_C"/>
    <property type="match status" value="1"/>
</dbReference>
<dbReference type="PANTHER" id="PTHR23135">
    <property type="entry name" value="MUR LIGASE FAMILY MEMBER"/>
    <property type="match status" value="1"/>
</dbReference>
<protein>
    <recommendedName>
        <fullName evidence="9 13">UDP-N-acetylmuramoyl-L-alanyl-D-glutamate--2,6-diaminopimelate ligase</fullName>
        <ecNumber evidence="8 13">6.3.2.13</ecNumber>
    </recommendedName>
    <alternativeName>
        <fullName evidence="10 13">Meso-A2pm-adding enzyme</fullName>
    </alternativeName>
    <alternativeName>
        <fullName evidence="11 13">Meso-diaminopimelate-adding enzyme</fullName>
    </alternativeName>
    <alternativeName>
        <fullName evidence="12 13">UDP-MurNAc-L-Ala-D-Glu:meso-diaminopimelate ligase</fullName>
    </alternativeName>
    <alternativeName>
        <fullName evidence="13">UDP-MurNAc-tripeptide synthetase</fullName>
    </alternativeName>
    <alternativeName>
        <fullName evidence="13">UDP-N-acetylmuramyl-tripeptide synthetase</fullName>
    </alternativeName>
</protein>
<dbReference type="NCBIfam" id="NF001126">
    <property type="entry name" value="PRK00139.1-4"/>
    <property type="match status" value="1"/>
</dbReference>
<dbReference type="GO" id="GO:0071555">
    <property type="term" value="P:cell wall organization"/>
    <property type="evidence" value="ECO:0007669"/>
    <property type="project" value="UniProtKB-KW"/>
</dbReference>
<dbReference type="NCBIfam" id="TIGR01085">
    <property type="entry name" value="murE"/>
    <property type="match status" value="1"/>
</dbReference>
<evidence type="ECO:0000256" key="2">
    <source>
        <dbReference type="ARBA" id="ARBA00022618"/>
    </source>
</evidence>
<dbReference type="FunFam" id="3.90.190.20:FF:000006">
    <property type="entry name" value="UDP-N-acetylmuramoyl-L-alanyl-D-glutamate--2,6-diaminopimelate ligase"/>
    <property type="match status" value="1"/>
</dbReference>
<dbReference type="InterPro" id="IPR004101">
    <property type="entry name" value="Mur_ligase_C"/>
</dbReference>
<comment type="function">
    <text evidence="13">Catalyzes the addition of meso-diaminopimelic acid to the nucleotide precursor UDP-N-acetylmuramoyl-L-alanyl-D-glutamate (UMAG) in the biosynthesis of bacterial cell-wall peptidoglycan.</text>
</comment>
<dbReference type="Gene3D" id="3.40.1390.10">
    <property type="entry name" value="MurE/MurF, N-terminal domain"/>
    <property type="match status" value="1"/>
</dbReference>
<comment type="similarity">
    <text evidence="1 13">Belongs to the MurCDEF family. MurE subfamily.</text>
</comment>
<feature type="binding site" evidence="13">
    <location>
        <begin position="420"/>
        <end position="423"/>
    </location>
    <ligand>
        <name>meso-2,6-diaminopimelate</name>
        <dbReference type="ChEBI" id="CHEBI:57791"/>
    </ligand>
</feature>
<dbReference type="EMBL" id="UGPL01000006">
    <property type="protein sequence ID" value="STY67078.1"/>
    <property type="molecule type" value="Genomic_DNA"/>
</dbReference>
<evidence type="ECO:0000313" key="19">
    <source>
        <dbReference type="Proteomes" id="UP000254031"/>
    </source>
</evidence>
<dbReference type="InterPro" id="IPR036615">
    <property type="entry name" value="Mur_ligase_C_dom_sf"/>
</dbReference>
<dbReference type="SUPFAM" id="SSF63418">
    <property type="entry name" value="MurE/MurF N-terminal domain"/>
    <property type="match status" value="1"/>
</dbReference>
<dbReference type="PANTHER" id="PTHR23135:SF4">
    <property type="entry name" value="UDP-N-ACETYLMURAMOYL-L-ALANYL-D-GLUTAMATE--2,6-DIAMINOPIMELATE LIGASE MURE HOMOLOG, CHLOROPLASTIC"/>
    <property type="match status" value="1"/>
</dbReference>
<keyword evidence="2 13" id="KW-0132">Cell division</keyword>
<dbReference type="InterPro" id="IPR000713">
    <property type="entry name" value="Mur_ligase_N"/>
</dbReference>
<dbReference type="NCBIfam" id="NF001123">
    <property type="entry name" value="PRK00139.1-1"/>
    <property type="match status" value="1"/>
</dbReference>
<dbReference type="InterPro" id="IPR013221">
    <property type="entry name" value="Mur_ligase_cen"/>
</dbReference>
<feature type="domain" description="Mur ligase central" evidence="17">
    <location>
        <begin position="122"/>
        <end position="323"/>
    </location>
</feature>
<keyword evidence="13" id="KW-0547">Nucleotide-binding</keyword>
<comment type="catalytic activity">
    <reaction evidence="7 13">
        <text>UDP-N-acetyl-alpha-D-muramoyl-L-alanyl-D-glutamate + meso-2,6-diaminopimelate + ATP = UDP-N-acetyl-alpha-D-muramoyl-L-alanyl-gamma-D-glutamyl-meso-2,6-diaminopimelate + ADP + phosphate + H(+)</text>
        <dbReference type="Rhea" id="RHEA:23676"/>
        <dbReference type="ChEBI" id="CHEBI:15378"/>
        <dbReference type="ChEBI" id="CHEBI:30616"/>
        <dbReference type="ChEBI" id="CHEBI:43474"/>
        <dbReference type="ChEBI" id="CHEBI:57791"/>
        <dbReference type="ChEBI" id="CHEBI:83900"/>
        <dbReference type="ChEBI" id="CHEBI:83905"/>
        <dbReference type="ChEBI" id="CHEBI:456216"/>
        <dbReference type="EC" id="6.3.2.13"/>
    </reaction>
</comment>
<dbReference type="GO" id="GO:0051301">
    <property type="term" value="P:cell division"/>
    <property type="evidence" value="ECO:0007669"/>
    <property type="project" value="UniProtKB-KW"/>
</dbReference>
<evidence type="ECO:0000256" key="14">
    <source>
        <dbReference type="RuleBase" id="RU004135"/>
    </source>
</evidence>
<keyword evidence="13" id="KW-0460">Magnesium</keyword>
<evidence type="ECO:0000256" key="3">
    <source>
        <dbReference type="ARBA" id="ARBA00022960"/>
    </source>
</evidence>
<feature type="binding site" evidence="13">
    <location>
        <position position="199"/>
    </location>
    <ligand>
        <name>UDP-N-acetyl-alpha-D-muramoyl-L-alanyl-D-glutamate</name>
        <dbReference type="ChEBI" id="CHEBI:83900"/>
    </ligand>
</feature>
<dbReference type="NCBIfam" id="NF001124">
    <property type="entry name" value="PRK00139.1-2"/>
    <property type="match status" value="1"/>
</dbReference>
<evidence type="ECO:0000256" key="12">
    <source>
        <dbReference type="ARBA" id="ARBA00081560"/>
    </source>
</evidence>
<organism evidence="18 19">
    <name type="scientific">Mannheimia haemolytica</name>
    <name type="common">Pasteurella haemolytica</name>
    <dbReference type="NCBI Taxonomy" id="75985"/>
    <lineage>
        <taxon>Bacteria</taxon>
        <taxon>Pseudomonadati</taxon>
        <taxon>Pseudomonadota</taxon>
        <taxon>Gammaproteobacteria</taxon>
        <taxon>Pasteurellales</taxon>
        <taxon>Pasteurellaceae</taxon>
        <taxon>Mannheimia</taxon>
    </lineage>
</organism>
<dbReference type="UniPathway" id="UPA00219"/>
<evidence type="ECO:0000256" key="8">
    <source>
        <dbReference type="ARBA" id="ARBA00066633"/>
    </source>
</evidence>
<evidence type="ECO:0000256" key="6">
    <source>
        <dbReference type="ARBA" id="ARBA00023316"/>
    </source>
</evidence>
<dbReference type="SUPFAM" id="SSF53244">
    <property type="entry name" value="MurD-like peptide ligases, peptide-binding domain"/>
    <property type="match status" value="1"/>
</dbReference>
<dbReference type="GO" id="GO:0005737">
    <property type="term" value="C:cytoplasm"/>
    <property type="evidence" value="ECO:0007669"/>
    <property type="project" value="UniProtKB-SubCell"/>
</dbReference>
<feature type="binding site" evidence="13">
    <location>
        <begin position="124"/>
        <end position="130"/>
    </location>
    <ligand>
        <name>ATP</name>
        <dbReference type="ChEBI" id="CHEBI:30616"/>
    </ligand>
</feature>
<evidence type="ECO:0000256" key="1">
    <source>
        <dbReference type="ARBA" id="ARBA00005898"/>
    </source>
</evidence>
<dbReference type="InterPro" id="IPR005761">
    <property type="entry name" value="UDP-N-AcMur-Glu-dNH2Pim_ligase"/>
</dbReference>
<keyword evidence="13" id="KW-0067">ATP-binding</keyword>
<evidence type="ECO:0000259" key="16">
    <source>
        <dbReference type="Pfam" id="PF02875"/>
    </source>
</evidence>
<dbReference type="Pfam" id="PF01225">
    <property type="entry name" value="Mur_ligase"/>
    <property type="match status" value="1"/>
</dbReference>
<dbReference type="Gene3D" id="3.40.1190.10">
    <property type="entry name" value="Mur-like, catalytic domain"/>
    <property type="match status" value="1"/>
</dbReference>
<evidence type="ECO:0000256" key="10">
    <source>
        <dbReference type="ARBA" id="ARBA00075482"/>
    </source>
</evidence>
<keyword evidence="13 18" id="KW-0436">Ligase</keyword>
<feature type="binding site" evidence="13">
    <location>
        <position position="193"/>
    </location>
    <ligand>
        <name>UDP-N-acetyl-alpha-D-muramoyl-L-alanyl-D-glutamate</name>
        <dbReference type="ChEBI" id="CHEBI:83900"/>
    </ligand>
</feature>
<evidence type="ECO:0000256" key="9">
    <source>
        <dbReference type="ARBA" id="ARBA00072883"/>
    </source>
</evidence>
<sequence length="496" mass="54411">MKRLLPFLTELDAWVEELTELKQMTLDSRQVQAGDLFVALKGHQVDGRKFIPNAIEQGAAIILAEADEDQPEAELDSKFAKFNLDRTACCKVVSVPNLPKLLSEIAGAFYHNPSHKLTLAGITGTNGKTTTAQLLAQWHNLLGGKSAVMGTIGNGLYGQVQEAVNTTGSAIEIQRNLANFVELGADFCAMEVSSHGLAQFRAEALDFDLAIFTNLSRDHLDYHNTMEEYAQAKFRLFNELSTKAQVINADDEIGREWLTQLPNAVAVSTDPEFDSNHRFVKATAVKFTLQGASIAFKSSWGNGELHSRLIGAFNVNNLLTAFAGLLALGFDIQDLIKTSPNLVGVAGRMECITAPNKPMVIVDYAHTPDALEKALQAARLHCEGELWCIFGCGGDRDAGKRPLMATIAEKLTDKVIATDDNPRTEDNQKIMADIVKGFSKPQQIIHNREEAIKTAIEQAKATDVILIAGKGHENYQIIGTEKLHFSDQETARKYLF</sequence>
<dbReference type="SUPFAM" id="SSF53623">
    <property type="entry name" value="MurD-like peptide ligases, catalytic domain"/>
    <property type="match status" value="1"/>
</dbReference>